<organism evidence="4 5">
    <name type="scientific">Nocardia huaxiensis</name>
    <dbReference type="NCBI Taxonomy" id="2755382"/>
    <lineage>
        <taxon>Bacteria</taxon>
        <taxon>Bacillati</taxon>
        <taxon>Actinomycetota</taxon>
        <taxon>Actinomycetes</taxon>
        <taxon>Mycobacteriales</taxon>
        <taxon>Nocardiaceae</taxon>
        <taxon>Nocardia</taxon>
    </lineage>
</organism>
<gene>
    <name evidence="4" type="ORF">H0264_32935</name>
</gene>
<feature type="transmembrane region" description="Helical" evidence="2">
    <location>
        <begin position="52"/>
        <end position="71"/>
    </location>
</feature>
<keyword evidence="2" id="KW-0812">Transmembrane</keyword>
<dbReference type="RefSeq" id="WP_181581161.1">
    <property type="nucleotide sequence ID" value="NZ_CP059399.1"/>
</dbReference>
<dbReference type="Proteomes" id="UP000515512">
    <property type="component" value="Chromosome"/>
</dbReference>
<feature type="domain" description="Fatty acid hydroxylase" evidence="3">
    <location>
        <begin position="80"/>
        <end position="224"/>
    </location>
</feature>
<dbReference type="AlphaFoldDB" id="A0A7D6V888"/>
<dbReference type="GO" id="GO:0005506">
    <property type="term" value="F:iron ion binding"/>
    <property type="evidence" value="ECO:0007669"/>
    <property type="project" value="InterPro"/>
</dbReference>
<dbReference type="InterPro" id="IPR006694">
    <property type="entry name" value="Fatty_acid_hydroxylase"/>
</dbReference>
<evidence type="ECO:0000259" key="3">
    <source>
        <dbReference type="Pfam" id="PF04116"/>
    </source>
</evidence>
<name>A0A7D6V888_9NOCA</name>
<proteinExistence type="predicted"/>
<dbReference type="KEGG" id="nhu:H0264_32935"/>
<feature type="transmembrane region" description="Helical" evidence="2">
    <location>
        <begin position="128"/>
        <end position="151"/>
    </location>
</feature>
<evidence type="ECO:0000256" key="1">
    <source>
        <dbReference type="SAM" id="MobiDB-lite"/>
    </source>
</evidence>
<dbReference type="Pfam" id="PF04116">
    <property type="entry name" value="FA_hydroxylase"/>
    <property type="match status" value="1"/>
</dbReference>
<keyword evidence="5" id="KW-1185">Reference proteome</keyword>
<evidence type="ECO:0000313" key="4">
    <source>
        <dbReference type="EMBL" id="QLY29961.1"/>
    </source>
</evidence>
<feature type="transmembrane region" description="Helical" evidence="2">
    <location>
        <begin position="77"/>
        <end position="98"/>
    </location>
</feature>
<dbReference type="GO" id="GO:0008610">
    <property type="term" value="P:lipid biosynthetic process"/>
    <property type="evidence" value="ECO:0007669"/>
    <property type="project" value="InterPro"/>
</dbReference>
<accession>A0A7D6V888</accession>
<feature type="transmembrane region" description="Helical" evidence="2">
    <location>
        <begin position="157"/>
        <end position="175"/>
    </location>
</feature>
<evidence type="ECO:0000256" key="2">
    <source>
        <dbReference type="SAM" id="Phobius"/>
    </source>
</evidence>
<reference evidence="4 5" key="1">
    <citation type="submission" date="2020-07" db="EMBL/GenBank/DDBJ databases">
        <authorList>
            <person name="Zhuang K."/>
            <person name="Ran Y."/>
        </authorList>
    </citation>
    <scope>NUCLEOTIDE SEQUENCE [LARGE SCALE GENOMIC DNA]</scope>
    <source>
        <strain evidence="4 5">WCH-YHL-001</strain>
    </source>
</reference>
<feature type="region of interest" description="Disordered" evidence="1">
    <location>
        <begin position="226"/>
        <end position="246"/>
    </location>
</feature>
<evidence type="ECO:0000313" key="5">
    <source>
        <dbReference type="Proteomes" id="UP000515512"/>
    </source>
</evidence>
<dbReference type="EMBL" id="CP059399">
    <property type="protein sequence ID" value="QLY29961.1"/>
    <property type="molecule type" value="Genomic_DNA"/>
</dbReference>
<keyword evidence="2" id="KW-1133">Transmembrane helix</keyword>
<dbReference type="GO" id="GO:0016491">
    <property type="term" value="F:oxidoreductase activity"/>
    <property type="evidence" value="ECO:0007669"/>
    <property type="project" value="InterPro"/>
</dbReference>
<protein>
    <submittedName>
        <fullName evidence="4">Sterol desaturase family protein</fullName>
    </submittedName>
</protein>
<sequence length="246" mass="27989">MTPNNPDRAVGKAEIDRRAQARLAADDAESSRRTKLSLHDAFREFLRHPSPWIIAGMLAAALIARIVVGDWQLTDALVPVVMLALFPVVEWLIHVFILHWRPRTIGRVTLDSLLARKHREHHSNPRELPLIFIPWQTFLWLLPALVAIALLAFPRPALGLTFLVLVGLLGLNYEWTHYLIHTDYQPSGRIYRAVRKNHRLHHFKNEHYWFTVTSSGTADRVLRTYPDPARTPNSPTAKALHAGGSA</sequence>
<keyword evidence="2" id="KW-0472">Membrane</keyword>